<gene>
    <name evidence="1" type="ORF">MOC_3932</name>
</gene>
<keyword evidence="2" id="KW-1185">Reference proteome</keyword>
<name>A0A089NWB3_9HYPH</name>
<evidence type="ECO:0000313" key="1">
    <source>
        <dbReference type="EMBL" id="AIQ91687.1"/>
    </source>
</evidence>
<accession>A0A089NWB3</accession>
<organism evidence="1 2">
    <name type="scientific">Methylobacterium oryzae CBMB20</name>
    <dbReference type="NCBI Taxonomy" id="693986"/>
    <lineage>
        <taxon>Bacteria</taxon>
        <taxon>Pseudomonadati</taxon>
        <taxon>Pseudomonadota</taxon>
        <taxon>Alphaproteobacteria</taxon>
        <taxon>Hyphomicrobiales</taxon>
        <taxon>Methylobacteriaceae</taxon>
        <taxon>Methylobacterium</taxon>
    </lineage>
</organism>
<dbReference type="STRING" id="693986.MOC_3932"/>
<dbReference type="AlphaFoldDB" id="A0A089NWB3"/>
<reference evidence="1 2" key="1">
    <citation type="journal article" date="2014" name="PLoS ONE">
        <title>Genome Information of Methylobacterium oryzae, a Plant-Probiotic Methylotroph in the Phyllosphere.</title>
        <authorList>
            <person name="Kwak M.J."/>
            <person name="Jeong H."/>
            <person name="Madhaiyan M."/>
            <person name="Lee Y."/>
            <person name="Sa T.M."/>
            <person name="Oh T.K."/>
            <person name="Kim J.F."/>
        </authorList>
    </citation>
    <scope>NUCLEOTIDE SEQUENCE [LARGE SCALE GENOMIC DNA]</scope>
    <source>
        <strain evidence="1 2">CBMB20</strain>
    </source>
</reference>
<dbReference type="Proteomes" id="UP000029492">
    <property type="component" value="Chromosome"/>
</dbReference>
<dbReference type="RefSeq" id="WP_052083656.1">
    <property type="nucleotide sequence ID" value="NZ_CP003811.1"/>
</dbReference>
<dbReference type="eggNOG" id="ENOG50315QV">
    <property type="taxonomic scope" value="Bacteria"/>
</dbReference>
<dbReference type="EMBL" id="CP003811">
    <property type="protein sequence ID" value="AIQ91687.1"/>
    <property type="molecule type" value="Genomic_DNA"/>
</dbReference>
<dbReference type="HOGENOM" id="CLU_163852_0_0_5"/>
<evidence type="ECO:0000313" key="2">
    <source>
        <dbReference type="Proteomes" id="UP000029492"/>
    </source>
</evidence>
<protein>
    <submittedName>
        <fullName evidence="1">Protein of unassigned function</fullName>
    </submittedName>
</protein>
<sequence>MRRFWISTVLGLELLLGGTLTASARASGVPVFNIRAICAPEHRAGSSAVDRASYRGCLSDEAAARRTLIRRWATFDVAERRTCAVESQIGGAPSYVAMLTCLQLGSDALPVNPSGPP</sequence>
<dbReference type="KEGG" id="mor:MOC_3932"/>
<proteinExistence type="predicted"/>